<feature type="non-terminal residue" evidence="1">
    <location>
        <position position="1"/>
    </location>
</feature>
<name>A0A147BE30_IXORI</name>
<proteinExistence type="predicted"/>
<dbReference type="PANTHER" id="PTHR33395:SF22">
    <property type="entry name" value="REVERSE TRANSCRIPTASE DOMAIN-CONTAINING PROTEIN"/>
    <property type="match status" value="1"/>
</dbReference>
<organism evidence="1">
    <name type="scientific">Ixodes ricinus</name>
    <name type="common">Common tick</name>
    <name type="synonym">Acarus ricinus</name>
    <dbReference type="NCBI Taxonomy" id="34613"/>
    <lineage>
        <taxon>Eukaryota</taxon>
        <taxon>Metazoa</taxon>
        <taxon>Ecdysozoa</taxon>
        <taxon>Arthropoda</taxon>
        <taxon>Chelicerata</taxon>
        <taxon>Arachnida</taxon>
        <taxon>Acari</taxon>
        <taxon>Parasitiformes</taxon>
        <taxon>Ixodida</taxon>
        <taxon>Ixodoidea</taxon>
        <taxon>Ixodidae</taxon>
        <taxon>Ixodinae</taxon>
        <taxon>Ixodes</taxon>
    </lineage>
</organism>
<protein>
    <submittedName>
        <fullName evidence="1">Putative endonuclease/reverse transcript</fullName>
    </submittedName>
</protein>
<keyword evidence="1" id="KW-0255">Endonuclease</keyword>
<evidence type="ECO:0000313" key="1">
    <source>
        <dbReference type="EMBL" id="JAR89027.1"/>
    </source>
</evidence>
<accession>A0A147BE30</accession>
<dbReference type="GO" id="GO:0004519">
    <property type="term" value="F:endonuclease activity"/>
    <property type="evidence" value="ECO:0007669"/>
    <property type="project" value="UniProtKB-KW"/>
</dbReference>
<reference evidence="1" key="1">
    <citation type="journal article" date="2018" name="PLoS Negl. Trop. Dis.">
        <title>Sialome diversity of ticks revealed by RNAseq of single tick salivary glands.</title>
        <authorList>
            <person name="Perner J."/>
            <person name="Kropackova S."/>
            <person name="Kopacek P."/>
            <person name="Ribeiro J.M."/>
        </authorList>
    </citation>
    <scope>NUCLEOTIDE SEQUENCE</scope>
    <source>
        <strain evidence="1">Siblings of single egg batch collected in Ceske Budejovice</strain>
        <tissue evidence="1">Salivary glands</tissue>
    </source>
</reference>
<sequence length="198" mass="22791">KKRLFVKAKLVDTTEVWEAYNTCLRDYTRSLKLFKNKFFFRDLPTILRTNPRKFWNLVSPKTNNPIVHLTHENGDLIPESEYPKVRNDYFSSIFTIECLATIPTLTEDLYERMPPISINPVGIVNPKEKLKLTSSAGPDNINSNILKNTSIISSKYLSLIYNQSLSESLHPSDWKIGKVVPVFKQQIRSTVSNYPPIS</sequence>
<keyword evidence="1" id="KW-0540">Nuclease</keyword>
<dbReference type="EMBL" id="GEGO01006377">
    <property type="protein sequence ID" value="JAR89027.1"/>
    <property type="molecule type" value="Transcribed_RNA"/>
</dbReference>
<dbReference type="AlphaFoldDB" id="A0A147BE30"/>
<dbReference type="PANTHER" id="PTHR33395">
    <property type="entry name" value="TRANSCRIPTASE, PUTATIVE-RELATED-RELATED"/>
    <property type="match status" value="1"/>
</dbReference>
<keyword evidence="1" id="KW-0378">Hydrolase</keyword>